<sequence>MTVEVDTTAQAGTVPMTRAQIGQAGLALLGLTRQDTAYGQLALAMGLLGIGLGPR</sequence>
<reference evidence="1" key="1">
    <citation type="submission" date="2023-03" db="EMBL/GenBank/DDBJ databases">
        <title>Actinoallomurus iriomotensis NBRC 103681.</title>
        <authorList>
            <person name="Ichikawa N."/>
            <person name="Sato H."/>
            <person name="Tonouchi N."/>
        </authorList>
    </citation>
    <scope>NUCLEOTIDE SEQUENCE</scope>
    <source>
        <strain evidence="1">NBRC 103681</strain>
    </source>
</reference>
<protein>
    <submittedName>
        <fullName evidence="1">Uncharacterized protein</fullName>
    </submittedName>
</protein>
<dbReference type="RefSeq" id="WP_285629088.1">
    <property type="nucleotide sequence ID" value="NZ_BSTJ01000009.1"/>
</dbReference>
<accession>A0A9W6VU50</accession>
<gene>
    <name evidence="1" type="ORF">Airi01_066030</name>
</gene>
<evidence type="ECO:0000313" key="1">
    <source>
        <dbReference type="EMBL" id="GLY78336.1"/>
    </source>
</evidence>
<dbReference type="Proteomes" id="UP001165135">
    <property type="component" value="Unassembled WGS sequence"/>
</dbReference>
<proteinExistence type="predicted"/>
<dbReference type="AlphaFoldDB" id="A0A9W6VU50"/>
<organism evidence="1 2">
    <name type="scientific">Actinoallomurus iriomotensis</name>
    <dbReference type="NCBI Taxonomy" id="478107"/>
    <lineage>
        <taxon>Bacteria</taxon>
        <taxon>Bacillati</taxon>
        <taxon>Actinomycetota</taxon>
        <taxon>Actinomycetes</taxon>
        <taxon>Streptosporangiales</taxon>
        <taxon>Thermomonosporaceae</taxon>
        <taxon>Actinoallomurus</taxon>
    </lineage>
</organism>
<comment type="caution">
    <text evidence="1">The sequence shown here is derived from an EMBL/GenBank/DDBJ whole genome shotgun (WGS) entry which is preliminary data.</text>
</comment>
<dbReference type="EMBL" id="BSTJ01000009">
    <property type="protein sequence ID" value="GLY78336.1"/>
    <property type="molecule type" value="Genomic_DNA"/>
</dbReference>
<name>A0A9W6VU50_9ACTN</name>
<evidence type="ECO:0000313" key="2">
    <source>
        <dbReference type="Proteomes" id="UP001165135"/>
    </source>
</evidence>